<dbReference type="EMBL" id="MT142482">
    <property type="protein sequence ID" value="QJA82195.1"/>
    <property type="molecule type" value="Genomic_DNA"/>
</dbReference>
<reference evidence="2" key="1">
    <citation type="submission" date="2020-03" db="EMBL/GenBank/DDBJ databases">
        <title>The deep terrestrial virosphere.</title>
        <authorList>
            <person name="Holmfeldt K."/>
            <person name="Nilsson E."/>
            <person name="Simone D."/>
            <person name="Lopez-Fernandez M."/>
            <person name="Wu X."/>
            <person name="de Brujin I."/>
            <person name="Lundin D."/>
            <person name="Andersson A."/>
            <person name="Bertilsson S."/>
            <person name="Dopson M."/>
        </authorList>
    </citation>
    <scope>NUCLEOTIDE SEQUENCE</scope>
    <source>
        <strain evidence="2">MM415A00435</strain>
        <strain evidence="1">MM415B00827</strain>
    </source>
</reference>
<sequence length="156" mass="16826">MINSHWKWTTNVKITVRDLQGKVLEVKEIHNLLTTVGLGMVIDLMQAGGPADGKIRYMGVGSNATPPAIAQTQLIAETFRKAVTSQAEITSTSLRTIVYIAPAEAVGWIKEIGWFSSPTAGAGANTGIMISRILYSRNKTALESIQVDRVDTIAEA</sequence>
<name>A0A6M3KLA5_9ZZZZ</name>
<evidence type="ECO:0000313" key="2">
    <source>
        <dbReference type="EMBL" id="QJA82195.1"/>
    </source>
</evidence>
<organism evidence="2">
    <name type="scientific">viral metagenome</name>
    <dbReference type="NCBI Taxonomy" id="1070528"/>
    <lineage>
        <taxon>unclassified sequences</taxon>
        <taxon>metagenomes</taxon>
        <taxon>organismal metagenomes</taxon>
    </lineage>
</organism>
<gene>
    <name evidence="2" type="ORF">MM415A00435_0009</name>
    <name evidence="1" type="ORF">MM415B00827_0030</name>
</gene>
<dbReference type="EMBL" id="MT141461">
    <property type="protein sequence ID" value="QJA62084.1"/>
    <property type="molecule type" value="Genomic_DNA"/>
</dbReference>
<accession>A0A6M3KLA5</accession>
<proteinExistence type="predicted"/>
<protein>
    <submittedName>
        <fullName evidence="2">Uncharacterized protein</fullName>
    </submittedName>
</protein>
<dbReference type="AlphaFoldDB" id="A0A6M3KLA5"/>
<evidence type="ECO:0000313" key="1">
    <source>
        <dbReference type="EMBL" id="QJA62084.1"/>
    </source>
</evidence>